<dbReference type="PANTHER" id="PTHR33164">
    <property type="entry name" value="TRANSCRIPTIONAL REGULATOR, MARR FAMILY"/>
    <property type="match status" value="1"/>
</dbReference>
<organism evidence="3">
    <name type="scientific">Bifidobacterium fermentum</name>
    <dbReference type="NCBI Taxonomy" id="3059035"/>
    <lineage>
        <taxon>Bacteria</taxon>
        <taxon>Bacillati</taxon>
        <taxon>Actinomycetota</taxon>
        <taxon>Actinomycetes</taxon>
        <taxon>Bifidobacteriales</taxon>
        <taxon>Bifidobacteriaceae</taxon>
        <taxon>Bifidobacterium</taxon>
    </lineage>
</organism>
<dbReference type="GO" id="GO:0006950">
    <property type="term" value="P:response to stress"/>
    <property type="evidence" value="ECO:0007669"/>
    <property type="project" value="TreeGrafter"/>
</dbReference>
<dbReference type="AlphaFoldDB" id="A0AB39UJS2"/>
<dbReference type="InterPro" id="IPR036388">
    <property type="entry name" value="WH-like_DNA-bd_sf"/>
</dbReference>
<dbReference type="EMBL" id="CP129682">
    <property type="protein sequence ID" value="XDS49239.1"/>
    <property type="molecule type" value="Genomic_DNA"/>
</dbReference>
<name>A0AB39UJS2_9BIFI</name>
<dbReference type="InterPro" id="IPR036390">
    <property type="entry name" value="WH_DNA-bd_sf"/>
</dbReference>
<proteinExistence type="predicted"/>
<gene>
    <name evidence="4" type="ORF">QN062_08780</name>
    <name evidence="3" type="ORF">QN216_02970</name>
    <name evidence="2" type="ORF">QN217_07475</name>
</gene>
<dbReference type="PANTHER" id="PTHR33164:SF89">
    <property type="entry name" value="MARR FAMILY REGULATORY PROTEIN"/>
    <property type="match status" value="1"/>
</dbReference>
<dbReference type="KEGG" id="bfk:QN062_08780"/>
<dbReference type="GO" id="GO:0003700">
    <property type="term" value="F:DNA-binding transcription factor activity"/>
    <property type="evidence" value="ECO:0007669"/>
    <property type="project" value="InterPro"/>
</dbReference>
<dbReference type="Pfam" id="PF12802">
    <property type="entry name" value="MarR_2"/>
    <property type="match status" value="1"/>
</dbReference>
<dbReference type="Gene3D" id="1.10.10.10">
    <property type="entry name" value="Winged helix-like DNA-binding domain superfamily/Winged helix DNA-binding domain"/>
    <property type="match status" value="1"/>
</dbReference>
<reference evidence="3" key="1">
    <citation type="submission" date="2023-07" db="EMBL/GenBank/DDBJ databases">
        <title>Bifidobacterium aquikefiriaerophilum sp. nov. and Bifidobacterium eccum sp. nov., isolated from water kefir.</title>
        <authorList>
            <person name="Breselge S."/>
            <person name="Bellassi P."/>
            <person name="Barcenilla C."/>
            <person name="Alvarez-Ordonez A."/>
            <person name="Morelli L."/>
            <person name="Cotter P.D."/>
        </authorList>
    </citation>
    <scope>NUCLEOTIDE SEQUENCE</scope>
    <source>
        <strain evidence="4">WK012_4_13</strain>
        <strain evidence="3">WK013_4_14</strain>
        <strain evidence="2">WK048_4_13</strain>
    </source>
</reference>
<evidence type="ECO:0000313" key="3">
    <source>
        <dbReference type="EMBL" id="XDS49239.1"/>
    </source>
</evidence>
<evidence type="ECO:0000313" key="2">
    <source>
        <dbReference type="EMBL" id="XDS45979.1"/>
    </source>
</evidence>
<dbReference type="InterPro" id="IPR011991">
    <property type="entry name" value="ArsR-like_HTH"/>
</dbReference>
<dbReference type="InterPro" id="IPR000835">
    <property type="entry name" value="HTH_MarR-typ"/>
</dbReference>
<dbReference type="SMART" id="SM00347">
    <property type="entry name" value="HTH_MARR"/>
    <property type="match status" value="1"/>
</dbReference>
<dbReference type="EMBL" id="CP129675">
    <property type="protein sequence ID" value="XDS45979.1"/>
    <property type="molecule type" value="Genomic_DNA"/>
</dbReference>
<dbReference type="EMBL" id="CP129683">
    <property type="protein sequence ID" value="XDS50463.1"/>
    <property type="molecule type" value="Genomic_DNA"/>
</dbReference>
<feature type="domain" description="HTH marR-type" evidence="1">
    <location>
        <begin position="6"/>
        <end position="150"/>
    </location>
</feature>
<evidence type="ECO:0000313" key="4">
    <source>
        <dbReference type="EMBL" id="XDS50463.1"/>
    </source>
</evidence>
<dbReference type="PROSITE" id="PS50995">
    <property type="entry name" value="HTH_MARR_2"/>
    <property type="match status" value="1"/>
</dbReference>
<dbReference type="InterPro" id="IPR039422">
    <property type="entry name" value="MarR/SlyA-like"/>
</dbReference>
<sequence length="150" mass="17000">MNIEQYQELAALLETLGQSRADSMYHDWISAHVPTEIAPLVTELTHNDFRIIDSLGNAEMTIGDVAKELGFSQGGVSRRVNFMSDKGLVEKYHRGKNRKNVYLRLTEVGDLLRSFHRDLHDHIRTTTLERTGSFSNVEVETAIAFLKALL</sequence>
<dbReference type="RefSeq" id="WP_369341427.1">
    <property type="nucleotide sequence ID" value="NZ_CP129675.1"/>
</dbReference>
<dbReference type="CDD" id="cd00090">
    <property type="entry name" value="HTH_ARSR"/>
    <property type="match status" value="1"/>
</dbReference>
<dbReference type="SUPFAM" id="SSF46785">
    <property type="entry name" value="Winged helix' DNA-binding domain"/>
    <property type="match status" value="1"/>
</dbReference>
<evidence type="ECO:0000259" key="1">
    <source>
        <dbReference type="PROSITE" id="PS50995"/>
    </source>
</evidence>
<accession>A0AB39UJS2</accession>
<protein>
    <submittedName>
        <fullName evidence="3">MarR family transcriptional regulator</fullName>
    </submittedName>
</protein>